<proteinExistence type="predicted"/>
<gene>
    <name evidence="5" type="ORF">BRENAR_LOCUS1655</name>
</gene>
<dbReference type="FunCoup" id="A0A448YJ27">
    <property type="interactions" value="46"/>
</dbReference>
<evidence type="ECO:0000256" key="3">
    <source>
        <dbReference type="SAM" id="MobiDB-lite"/>
    </source>
</evidence>
<dbReference type="Pfam" id="PF24584">
    <property type="entry name" value="Ig_CYK3_C"/>
    <property type="match status" value="1"/>
</dbReference>
<feature type="compositionally biased region" description="Polar residues" evidence="3">
    <location>
        <begin position="210"/>
        <end position="223"/>
    </location>
</feature>
<feature type="region of interest" description="Disordered" evidence="3">
    <location>
        <begin position="257"/>
        <end position="279"/>
    </location>
</feature>
<dbReference type="PANTHER" id="PTHR46333">
    <property type="entry name" value="CYTOKINESIS PROTEIN 3"/>
    <property type="match status" value="1"/>
</dbReference>
<dbReference type="Proteomes" id="UP000290900">
    <property type="component" value="Unassembled WGS sequence"/>
</dbReference>
<dbReference type="GO" id="GO:0140278">
    <property type="term" value="P:mitotic division septum assembly"/>
    <property type="evidence" value="ECO:0007669"/>
    <property type="project" value="TreeGrafter"/>
</dbReference>
<keyword evidence="6" id="KW-1185">Reference proteome</keyword>
<dbReference type="InterPro" id="IPR056409">
    <property type="entry name" value="Ig_CYK3_C"/>
</dbReference>
<evidence type="ECO:0000256" key="1">
    <source>
        <dbReference type="ARBA" id="ARBA00022443"/>
    </source>
</evidence>
<dbReference type="InterPro" id="IPR038765">
    <property type="entry name" value="Papain-like_cys_pep_sf"/>
</dbReference>
<name>A0A448YJ27_BRENA</name>
<protein>
    <submittedName>
        <fullName evidence="5">DEKNAAC101858</fullName>
    </submittedName>
</protein>
<dbReference type="GO" id="GO:0110085">
    <property type="term" value="C:mitotic actomyosin contractile ring"/>
    <property type="evidence" value="ECO:0007669"/>
    <property type="project" value="TreeGrafter"/>
</dbReference>
<dbReference type="InterPro" id="IPR001452">
    <property type="entry name" value="SH3_domain"/>
</dbReference>
<feature type="compositionally biased region" description="Low complexity" evidence="3">
    <location>
        <begin position="141"/>
        <end position="157"/>
    </location>
</feature>
<dbReference type="InterPro" id="IPR052557">
    <property type="entry name" value="CAP/Cytokinesis_protein"/>
</dbReference>
<feature type="compositionally biased region" description="Low complexity" evidence="3">
    <location>
        <begin position="88"/>
        <end position="107"/>
    </location>
</feature>
<dbReference type="AlphaFoldDB" id="A0A448YJ27"/>
<evidence type="ECO:0000313" key="6">
    <source>
        <dbReference type="Proteomes" id="UP000290900"/>
    </source>
</evidence>
<dbReference type="PANTHER" id="PTHR46333:SF2">
    <property type="entry name" value="CYTOKINESIS PROTEIN 3"/>
    <property type="match status" value="1"/>
</dbReference>
<dbReference type="InterPro" id="IPR036028">
    <property type="entry name" value="SH3-like_dom_sf"/>
</dbReference>
<reference evidence="5 6" key="1">
    <citation type="submission" date="2018-12" db="EMBL/GenBank/DDBJ databases">
        <authorList>
            <person name="Tiukova I."/>
            <person name="Dainat J."/>
        </authorList>
    </citation>
    <scope>NUCLEOTIDE SEQUENCE [LARGE SCALE GENOMIC DNA]</scope>
</reference>
<feature type="region of interest" description="Disordered" evidence="3">
    <location>
        <begin position="327"/>
        <end position="356"/>
    </location>
</feature>
<feature type="domain" description="SH3" evidence="4">
    <location>
        <begin position="6"/>
        <end position="69"/>
    </location>
</feature>
<evidence type="ECO:0000313" key="5">
    <source>
        <dbReference type="EMBL" id="VEU20920.1"/>
    </source>
</evidence>
<dbReference type="InParanoid" id="A0A448YJ27"/>
<organism evidence="5 6">
    <name type="scientific">Brettanomyces naardenensis</name>
    <name type="common">Yeast</name>
    <dbReference type="NCBI Taxonomy" id="13370"/>
    <lineage>
        <taxon>Eukaryota</taxon>
        <taxon>Fungi</taxon>
        <taxon>Dikarya</taxon>
        <taxon>Ascomycota</taxon>
        <taxon>Saccharomycotina</taxon>
        <taxon>Pichiomycetes</taxon>
        <taxon>Pichiales</taxon>
        <taxon>Pichiaceae</taxon>
        <taxon>Brettanomyces</taxon>
    </lineage>
</organism>
<keyword evidence="1 2" id="KW-0728">SH3 domain</keyword>
<feature type="region of interest" description="Disordered" evidence="3">
    <location>
        <begin position="190"/>
        <end position="223"/>
    </location>
</feature>
<evidence type="ECO:0000256" key="2">
    <source>
        <dbReference type="PROSITE-ProRule" id="PRU00192"/>
    </source>
</evidence>
<dbReference type="EMBL" id="CAACVR010000008">
    <property type="protein sequence ID" value="VEU20920.1"/>
    <property type="molecule type" value="Genomic_DNA"/>
</dbReference>
<dbReference type="STRING" id="13370.A0A448YJ27"/>
<dbReference type="PROSITE" id="PS50002">
    <property type="entry name" value="SH3"/>
    <property type="match status" value="1"/>
</dbReference>
<feature type="compositionally biased region" description="Polar residues" evidence="3">
    <location>
        <begin position="108"/>
        <end position="123"/>
    </location>
</feature>
<dbReference type="SUPFAM" id="SSF54001">
    <property type="entry name" value="Cysteine proteinases"/>
    <property type="match status" value="1"/>
</dbReference>
<feature type="region of interest" description="Disordered" evidence="3">
    <location>
        <begin position="77"/>
        <end position="158"/>
    </location>
</feature>
<dbReference type="SUPFAM" id="SSF50044">
    <property type="entry name" value="SH3-domain"/>
    <property type="match status" value="1"/>
</dbReference>
<sequence length="859" mass="97290">MTSLLPTPFKVQATYSWGGEDKSRDLGFIEGDIIEVIRVASDRSSYYGKSLRTKLFGNFAAKHVKILHIKESASQRSLNGIRQSPSVNSLRFSRKNSSSPSLPSTKSQYGSTTSRSNSMQSLNRIKKSPIKGYSGLGPSGPSGASVPSPKSSPSYSAENSDLFSLKHQSYSYSDFEDQKLDDIAKTDEELLRQLPPVSPRSRYDSKRFSESQNSLNSPNRSMHSSYVQQLLDLSTSSSDTHNSSAFGYSDLSATSAGSYMRHRESRRQQQQRSQQNMSEADRQLLFSRMFNDQDGAKHPNFFKKLLNGDKPQRPSLDEQIFQTSQEKLASLSLKDSQSSFGGGPGGSSDVPDESCSQDDIELERVKSLTGNDRAHRKSRALGEDPELILQPHRFISSLNKNEVASNMKRNYGLDSTPLAHVDRYIDQIPPDRYNSLEEIVRKRIDEQFNTNLEKLRAVYTFLTTRFELTEPSGERLSTKIMPDGDNLPDILYSGICTPHQLTWLFFLMSRALRMESEIVLGYFKRPFLYEEEDFGDDKGLLTLNHSWVSVLIDGEYRLVDVSLGNPTNSIITADLAISDSNTLEDHFNFYFLAKPLDLVYTHVPLHVDNQHIVPPLDPLAQLALPPLYPSFVNYGLRLYKFNKAVFRLQDFEVIDFDLEIPPDFEVKAMVQPLDTANCKSEKSFIQTHWKSGRRLSKIKTILPADCSIAFICCYGRPTSCDQEDTDSHTPSSDYDYSLLLSVPCFHRGKYSPIEWCHTNPLLPPDTSADVYIKEPQIYDLALASSYQFTLKVAPNEPDKDLDTFRCMLISPSGSFSELERIDSETWEVRKTLRETGEWRLVVPNESNGKWHVHAKWQCQ</sequence>
<accession>A0A448YJ27</accession>
<dbReference type="Gene3D" id="2.30.30.40">
    <property type="entry name" value="SH3 Domains"/>
    <property type="match status" value="1"/>
</dbReference>
<evidence type="ECO:0000259" key="4">
    <source>
        <dbReference type="PROSITE" id="PS50002"/>
    </source>
</evidence>
<feature type="compositionally biased region" description="Polar residues" evidence="3">
    <location>
        <begin position="77"/>
        <end position="87"/>
    </location>
</feature>
<dbReference type="OrthoDB" id="6129702at2759"/>